<dbReference type="InterPro" id="IPR023209">
    <property type="entry name" value="DAO"/>
</dbReference>
<keyword evidence="4" id="KW-0274">FAD</keyword>
<feature type="domain" description="FAD dependent oxidoreductase" evidence="7">
    <location>
        <begin position="4"/>
        <end position="284"/>
    </location>
</feature>
<sequence length="299" mass="33547">MSEIAVLGAGVVGLTTAVLLQSEIPDAKITVVADKFTIDTLSDGAAGIFRPGTSFSGPNPEITRQWLFDSYQHYYKIYKSSEAAKAGVIEASGYVYSKEFPEITKNHFLEGLLPVYRPATPSELKLCPGDWKYGAFFTTLVIESRYHLPWLTNKFEKAGGKVVIRNVERLDELAGQFDAAVNCTGFGAKKLCMDNKLVPIRGQVYKVKAPWVKMFFYGDYDTYIIPGVDYVTLGGSRHFDSYRKDWDDHDGAGILERCYEILPNLKQAEIVRKWSGLRPHRDPVRVEKEVLQVGNSTLK</sequence>
<dbReference type="GO" id="GO:0005737">
    <property type="term" value="C:cytoplasm"/>
    <property type="evidence" value="ECO:0007669"/>
    <property type="project" value="TreeGrafter"/>
</dbReference>
<dbReference type="GO" id="GO:0071949">
    <property type="term" value="F:FAD binding"/>
    <property type="evidence" value="ECO:0007669"/>
    <property type="project" value="InterPro"/>
</dbReference>
<comment type="caution">
    <text evidence="8">The sequence shown here is derived from an EMBL/GenBank/DDBJ whole genome shotgun (WGS) entry which is preliminary data.</text>
</comment>
<feature type="signal peptide" evidence="6">
    <location>
        <begin position="1"/>
        <end position="17"/>
    </location>
</feature>
<dbReference type="Pfam" id="PF01266">
    <property type="entry name" value="DAO"/>
    <property type="match status" value="1"/>
</dbReference>
<accession>A0AA88I8U2</accession>
<feature type="non-terminal residue" evidence="8">
    <location>
        <position position="299"/>
    </location>
</feature>
<dbReference type="PANTHER" id="PTHR11530">
    <property type="entry name" value="D-AMINO ACID OXIDASE"/>
    <property type="match status" value="1"/>
</dbReference>
<keyword evidence="9" id="KW-1185">Reference proteome</keyword>
<evidence type="ECO:0000313" key="8">
    <source>
        <dbReference type="EMBL" id="KAK2723559.1"/>
    </source>
</evidence>
<comment type="cofactor">
    <cofactor evidence="1">
        <name>FAD</name>
        <dbReference type="ChEBI" id="CHEBI:57692"/>
    </cofactor>
</comment>
<keyword evidence="6" id="KW-0732">Signal</keyword>
<keyword evidence="3" id="KW-0285">Flavoprotein</keyword>
<evidence type="ECO:0000256" key="2">
    <source>
        <dbReference type="ARBA" id="ARBA00006730"/>
    </source>
</evidence>
<dbReference type="Gene3D" id="3.30.9.10">
    <property type="entry name" value="D-Amino Acid Oxidase, subunit A, domain 2"/>
    <property type="match status" value="1"/>
</dbReference>
<dbReference type="SUPFAM" id="SSF54373">
    <property type="entry name" value="FAD-linked reductases, C-terminal domain"/>
    <property type="match status" value="1"/>
</dbReference>
<evidence type="ECO:0000256" key="3">
    <source>
        <dbReference type="ARBA" id="ARBA00022630"/>
    </source>
</evidence>
<organism evidence="8 9">
    <name type="scientific">Artemia franciscana</name>
    <name type="common">Brine shrimp</name>
    <name type="synonym">Artemia sanfranciscana</name>
    <dbReference type="NCBI Taxonomy" id="6661"/>
    <lineage>
        <taxon>Eukaryota</taxon>
        <taxon>Metazoa</taxon>
        <taxon>Ecdysozoa</taxon>
        <taxon>Arthropoda</taxon>
        <taxon>Crustacea</taxon>
        <taxon>Branchiopoda</taxon>
        <taxon>Anostraca</taxon>
        <taxon>Artemiidae</taxon>
        <taxon>Artemia</taxon>
    </lineage>
</organism>
<dbReference type="GO" id="GO:0019478">
    <property type="term" value="P:D-amino acid catabolic process"/>
    <property type="evidence" value="ECO:0007669"/>
    <property type="project" value="TreeGrafter"/>
</dbReference>
<dbReference type="Gene3D" id="3.40.50.720">
    <property type="entry name" value="NAD(P)-binding Rossmann-like Domain"/>
    <property type="match status" value="1"/>
</dbReference>
<dbReference type="Proteomes" id="UP001187531">
    <property type="component" value="Unassembled WGS sequence"/>
</dbReference>
<dbReference type="PANTHER" id="PTHR11530:SF17">
    <property type="entry name" value="RE49860P"/>
    <property type="match status" value="1"/>
</dbReference>
<gene>
    <name evidence="8" type="ORF">QYM36_002038</name>
</gene>
<evidence type="ECO:0000256" key="6">
    <source>
        <dbReference type="SAM" id="SignalP"/>
    </source>
</evidence>
<dbReference type="GO" id="GO:0003884">
    <property type="term" value="F:D-amino-acid oxidase activity"/>
    <property type="evidence" value="ECO:0007669"/>
    <property type="project" value="InterPro"/>
</dbReference>
<evidence type="ECO:0000259" key="7">
    <source>
        <dbReference type="Pfam" id="PF01266"/>
    </source>
</evidence>
<dbReference type="AlphaFoldDB" id="A0AA88I8U2"/>
<evidence type="ECO:0000256" key="5">
    <source>
        <dbReference type="ARBA" id="ARBA00023002"/>
    </source>
</evidence>
<dbReference type="EMBL" id="JAVRJZ010000004">
    <property type="protein sequence ID" value="KAK2723559.1"/>
    <property type="molecule type" value="Genomic_DNA"/>
</dbReference>
<evidence type="ECO:0000256" key="1">
    <source>
        <dbReference type="ARBA" id="ARBA00001974"/>
    </source>
</evidence>
<dbReference type="SUPFAM" id="SSF51971">
    <property type="entry name" value="Nucleotide-binding domain"/>
    <property type="match status" value="1"/>
</dbReference>
<protein>
    <recommendedName>
        <fullName evidence="7">FAD dependent oxidoreductase domain-containing protein</fullName>
    </recommendedName>
</protein>
<dbReference type="InterPro" id="IPR006076">
    <property type="entry name" value="FAD-dep_OxRdtase"/>
</dbReference>
<name>A0AA88I8U2_ARTSF</name>
<reference evidence="8" key="1">
    <citation type="submission" date="2023-07" db="EMBL/GenBank/DDBJ databases">
        <title>Chromosome-level genome assembly of Artemia franciscana.</title>
        <authorList>
            <person name="Jo E."/>
        </authorList>
    </citation>
    <scope>NUCLEOTIDE SEQUENCE</scope>
    <source>
        <tissue evidence="8">Whole body</tissue>
    </source>
</reference>
<evidence type="ECO:0000256" key="4">
    <source>
        <dbReference type="ARBA" id="ARBA00022827"/>
    </source>
</evidence>
<evidence type="ECO:0000313" key="9">
    <source>
        <dbReference type="Proteomes" id="UP001187531"/>
    </source>
</evidence>
<keyword evidence="5" id="KW-0560">Oxidoreductase</keyword>
<comment type="similarity">
    <text evidence="2">Belongs to the DAMOX/DASOX family.</text>
</comment>
<proteinExistence type="inferred from homology"/>
<feature type="chain" id="PRO_5041730114" description="FAD dependent oxidoreductase domain-containing protein" evidence="6">
    <location>
        <begin position="18"/>
        <end position="299"/>
    </location>
</feature>